<organism evidence="1 2">
    <name type="scientific">Ophiobolus disseminans</name>
    <dbReference type="NCBI Taxonomy" id="1469910"/>
    <lineage>
        <taxon>Eukaryota</taxon>
        <taxon>Fungi</taxon>
        <taxon>Dikarya</taxon>
        <taxon>Ascomycota</taxon>
        <taxon>Pezizomycotina</taxon>
        <taxon>Dothideomycetes</taxon>
        <taxon>Pleosporomycetidae</taxon>
        <taxon>Pleosporales</taxon>
        <taxon>Pleosporineae</taxon>
        <taxon>Phaeosphaeriaceae</taxon>
        <taxon>Ophiobolus</taxon>
    </lineage>
</organism>
<dbReference type="EMBL" id="MU006230">
    <property type="protein sequence ID" value="KAF2824153.1"/>
    <property type="molecule type" value="Genomic_DNA"/>
</dbReference>
<protein>
    <submittedName>
        <fullName evidence="1">Uncharacterized protein</fullName>
    </submittedName>
</protein>
<dbReference type="OrthoDB" id="3789784at2759"/>
<name>A0A6A6ZTI3_9PLEO</name>
<proteinExistence type="predicted"/>
<evidence type="ECO:0000313" key="1">
    <source>
        <dbReference type="EMBL" id="KAF2824153.1"/>
    </source>
</evidence>
<dbReference type="Proteomes" id="UP000799424">
    <property type="component" value="Unassembled WGS sequence"/>
</dbReference>
<feature type="non-terminal residue" evidence="1">
    <location>
        <position position="131"/>
    </location>
</feature>
<sequence length="131" mass="15312">MSTTALAPAGYRLPQFQTLLLLTIQIRRHSVLLVTEQDGSQKVMDGTPEQFGWPRSTWLLSSSQFITERVRPDYPNPEFVDHEGRSRCDRLISLKHGYWALVKEKMEELFGELMWDHLRVLSRAQRVEQVK</sequence>
<accession>A0A6A6ZTI3</accession>
<dbReference type="AlphaFoldDB" id="A0A6A6ZTI3"/>
<evidence type="ECO:0000313" key="2">
    <source>
        <dbReference type="Proteomes" id="UP000799424"/>
    </source>
</evidence>
<keyword evidence="2" id="KW-1185">Reference proteome</keyword>
<gene>
    <name evidence="1" type="ORF">CC86DRAFT_420560</name>
</gene>
<reference evidence="1" key="1">
    <citation type="journal article" date="2020" name="Stud. Mycol.">
        <title>101 Dothideomycetes genomes: a test case for predicting lifestyles and emergence of pathogens.</title>
        <authorList>
            <person name="Haridas S."/>
            <person name="Albert R."/>
            <person name="Binder M."/>
            <person name="Bloem J."/>
            <person name="Labutti K."/>
            <person name="Salamov A."/>
            <person name="Andreopoulos B."/>
            <person name="Baker S."/>
            <person name="Barry K."/>
            <person name="Bills G."/>
            <person name="Bluhm B."/>
            <person name="Cannon C."/>
            <person name="Castanera R."/>
            <person name="Culley D."/>
            <person name="Daum C."/>
            <person name="Ezra D."/>
            <person name="Gonzalez J."/>
            <person name="Henrissat B."/>
            <person name="Kuo A."/>
            <person name="Liang C."/>
            <person name="Lipzen A."/>
            <person name="Lutzoni F."/>
            <person name="Magnuson J."/>
            <person name="Mondo S."/>
            <person name="Nolan M."/>
            <person name="Ohm R."/>
            <person name="Pangilinan J."/>
            <person name="Park H.-J."/>
            <person name="Ramirez L."/>
            <person name="Alfaro M."/>
            <person name="Sun H."/>
            <person name="Tritt A."/>
            <person name="Yoshinaga Y."/>
            <person name="Zwiers L.-H."/>
            <person name="Turgeon B."/>
            <person name="Goodwin S."/>
            <person name="Spatafora J."/>
            <person name="Crous P."/>
            <person name="Grigoriev I."/>
        </authorList>
    </citation>
    <scope>NUCLEOTIDE SEQUENCE</scope>
    <source>
        <strain evidence="1">CBS 113818</strain>
    </source>
</reference>